<dbReference type="Pfam" id="PF06949">
    <property type="entry name" value="DUF1292"/>
    <property type="match status" value="1"/>
</dbReference>
<evidence type="ECO:0000313" key="2">
    <source>
        <dbReference type="Proteomes" id="UP000199006"/>
    </source>
</evidence>
<organism evidence="1 2">
    <name type="scientific">Halanaerobium salsuginis</name>
    <dbReference type="NCBI Taxonomy" id="29563"/>
    <lineage>
        <taxon>Bacteria</taxon>
        <taxon>Bacillati</taxon>
        <taxon>Bacillota</taxon>
        <taxon>Clostridia</taxon>
        <taxon>Halanaerobiales</taxon>
        <taxon>Halanaerobiaceae</taxon>
        <taxon>Halanaerobium</taxon>
    </lineage>
</organism>
<dbReference type="AlphaFoldDB" id="A0A1I4ETQ9"/>
<dbReference type="OrthoDB" id="2112770at2"/>
<evidence type="ECO:0008006" key="3">
    <source>
        <dbReference type="Google" id="ProtNLM"/>
    </source>
</evidence>
<gene>
    <name evidence="1" type="ORF">SAMN02983006_00097</name>
</gene>
<accession>A0A1I4ETQ9</accession>
<dbReference type="STRING" id="29563.SAMN02983006_00097"/>
<dbReference type="InterPro" id="IPR009711">
    <property type="entry name" value="UPF0473"/>
</dbReference>
<dbReference type="EMBL" id="FOTI01000001">
    <property type="protein sequence ID" value="SFL07927.1"/>
    <property type="molecule type" value="Genomic_DNA"/>
</dbReference>
<protein>
    <recommendedName>
        <fullName evidence="3">DUF1292 domain-containing protein</fullName>
    </recommendedName>
</protein>
<reference evidence="1 2" key="1">
    <citation type="submission" date="2016-10" db="EMBL/GenBank/DDBJ databases">
        <authorList>
            <person name="de Groot N.N."/>
        </authorList>
    </citation>
    <scope>NUCLEOTIDE SEQUENCE [LARGE SCALE GENOMIC DNA]</scope>
    <source>
        <strain evidence="1 2">ATCC 51327</strain>
    </source>
</reference>
<sequence length="86" mass="9523">MAAGEFWIDEAEKELVLVDQDQESRFVIEDDLVVDGVKYLIIIAADAAEDEAATVVKISHDNGEEIIIPVEAEAEFNKVQQAYLDA</sequence>
<name>A0A1I4ETQ9_9FIRM</name>
<dbReference type="RefSeq" id="WP_089857979.1">
    <property type="nucleotide sequence ID" value="NZ_FOTI01000001.1"/>
</dbReference>
<keyword evidence="2" id="KW-1185">Reference proteome</keyword>
<proteinExistence type="predicted"/>
<dbReference type="Proteomes" id="UP000199006">
    <property type="component" value="Unassembled WGS sequence"/>
</dbReference>
<evidence type="ECO:0000313" key="1">
    <source>
        <dbReference type="EMBL" id="SFL07927.1"/>
    </source>
</evidence>